<protein>
    <submittedName>
        <fullName evidence="2">Uncharacterized protein</fullName>
    </submittedName>
</protein>
<gene>
    <name evidence="2" type="ORF">L195_g000354</name>
</gene>
<evidence type="ECO:0000256" key="1">
    <source>
        <dbReference type="SAM" id="Phobius"/>
    </source>
</evidence>
<evidence type="ECO:0000313" key="2">
    <source>
        <dbReference type="EMBL" id="PNY03944.1"/>
    </source>
</evidence>
<comment type="caution">
    <text evidence="2">The sequence shown here is derived from an EMBL/GenBank/DDBJ whole genome shotgun (WGS) entry which is preliminary data.</text>
</comment>
<keyword evidence="1" id="KW-0812">Transmembrane</keyword>
<reference evidence="2 3" key="2">
    <citation type="journal article" date="2017" name="Front. Plant Sci.">
        <title>Gene Classification and Mining of Molecular Markers Useful in Red Clover (Trifolium pratense) Breeding.</title>
        <authorList>
            <person name="Istvanek J."/>
            <person name="Dluhosova J."/>
            <person name="Dluhos P."/>
            <person name="Patkova L."/>
            <person name="Nedelnik J."/>
            <person name="Repkova J."/>
        </authorList>
    </citation>
    <scope>NUCLEOTIDE SEQUENCE [LARGE SCALE GENOMIC DNA]</scope>
    <source>
        <strain evidence="3">cv. Tatra</strain>
        <tissue evidence="2">Young leaves</tissue>
    </source>
</reference>
<dbReference type="Proteomes" id="UP000236291">
    <property type="component" value="Unassembled WGS sequence"/>
</dbReference>
<accession>A0A2K3NLM9</accession>
<keyword evidence="1" id="KW-0472">Membrane</keyword>
<dbReference type="EMBL" id="ASHM01000120">
    <property type="protein sequence ID" value="PNY03944.1"/>
    <property type="molecule type" value="Genomic_DNA"/>
</dbReference>
<proteinExistence type="predicted"/>
<name>A0A2K3NLM9_TRIPR</name>
<reference evidence="2 3" key="1">
    <citation type="journal article" date="2014" name="Am. J. Bot.">
        <title>Genome assembly and annotation for red clover (Trifolium pratense; Fabaceae).</title>
        <authorList>
            <person name="Istvanek J."/>
            <person name="Jaros M."/>
            <person name="Krenek A."/>
            <person name="Repkova J."/>
        </authorList>
    </citation>
    <scope>NUCLEOTIDE SEQUENCE [LARGE SCALE GENOMIC DNA]</scope>
    <source>
        <strain evidence="3">cv. Tatra</strain>
        <tissue evidence="2">Young leaves</tissue>
    </source>
</reference>
<evidence type="ECO:0000313" key="3">
    <source>
        <dbReference type="Proteomes" id="UP000236291"/>
    </source>
</evidence>
<keyword evidence="1" id="KW-1133">Transmembrane helix</keyword>
<dbReference type="AlphaFoldDB" id="A0A2K3NLM9"/>
<organism evidence="2 3">
    <name type="scientific">Trifolium pratense</name>
    <name type="common">Red clover</name>
    <dbReference type="NCBI Taxonomy" id="57577"/>
    <lineage>
        <taxon>Eukaryota</taxon>
        <taxon>Viridiplantae</taxon>
        <taxon>Streptophyta</taxon>
        <taxon>Embryophyta</taxon>
        <taxon>Tracheophyta</taxon>
        <taxon>Spermatophyta</taxon>
        <taxon>Magnoliopsida</taxon>
        <taxon>eudicotyledons</taxon>
        <taxon>Gunneridae</taxon>
        <taxon>Pentapetalae</taxon>
        <taxon>rosids</taxon>
        <taxon>fabids</taxon>
        <taxon>Fabales</taxon>
        <taxon>Fabaceae</taxon>
        <taxon>Papilionoideae</taxon>
        <taxon>50 kb inversion clade</taxon>
        <taxon>NPAAA clade</taxon>
        <taxon>Hologalegina</taxon>
        <taxon>IRL clade</taxon>
        <taxon>Trifolieae</taxon>
        <taxon>Trifolium</taxon>
    </lineage>
</organism>
<sequence length="93" mass="9850">MFFLLCGSPFQGYEGDGGTAASQGVGLVGALFGDVVVVGGDELVLWWCLDLLLLVSLYLVDLYYVGVDGLEAISKLGLIYLDSHSTVVPSTFN</sequence>
<feature type="transmembrane region" description="Helical" evidence="1">
    <location>
        <begin position="44"/>
        <end position="65"/>
    </location>
</feature>